<feature type="compositionally biased region" description="Polar residues" evidence="1">
    <location>
        <begin position="19"/>
        <end position="37"/>
    </location>
</feature>
<comment type="caution">
    <text evidence="2">The sequence shown here is derived from an EMBL/GenBank/DDBJ whole genome shotgun (WGS) entry which is preliminary data.</text>
</comment>
<name>A0A392T2L0_9FABA</name>
<dbReference type="AlphaFoldDB" id="A0A392T2L0"/>
<feature type="region of interest" description="Disordered" evidence="1">
    <location>
        <begin position="16"/>
        <end position="38"/>
    </location>
</feature>
<protein>
    <submittedName>
        <fullName evidence="2">Uncharacterized protein</fullName>
    </submittedName>
</protein>
<reference evidence="2 3" key="1">
    <citation type="journal article" date="2018" name="Front. Plant Sci.">
        <title>Red Clover (Trifolium pratense) and Zigzag Clover (T. medium) - A Picture of Genomic Similarities and Differences.</title>
        <authorList>
            <person name="Dluhosova J."/>
            <person name="Istvanek J."/>
            <person name="Nedelnik J."/>
            <person name="Repkova J."/>
        </authorList>
    </citation>
    <scope>NUCLEOTIDE SEQUENCE [LARGE SCALE GENOMIC DNA]</scope>
    <source>
        <strain evidence="3">cv. 10/8</strain>
        <tissue evidence="2">Leaf</tissue>
    </source>
</reference>
<evidence type="ECO:0000313" key="2">
    <source>
        <dbReference type="EMBL" id="MCI54396.1"/>
    </source>
</evidence>
<sequence length="64" mass="7347">MNFVQKMLKMRRYLYSPEGSINSGSTDKGDSETSTNRVDVMTQRLVKESSEQIKMLSVMNVKNQ</sequence>
<dbReference type="Proteomes" id="UP000265520">
    <property type="component" value="Unassembled WGS sequence"/>
</dbReference>
<proteinExistence type="predicted"/>
<evidence type="ECO:0000313" key="3">
    <source>
        <dbReference type="Proteomes" id="UP000265520"/>
    </source>
</evidence>
<organism evidence="2 3">
    <name type="scientific">Trifolium medium</name>
    <dbReference type="NCBI Taxonomy" id="97028"/>
    <lineage>
        <taxon>Eukaryota</taxon>
        <taxon>Viridiplantae</taxon>
        <taxon>Streptophyta</taxon>
        <taxon>Embryophyta</taxon>
        <taxon>Tracheophyta</taxon>
        <taxon>Spermatophyta</taxon>
        <taxon>Magnoliopsida</taxon>
        <taxon>eudicotyledons</taxon>
        <taxon>Gunneridae</taxon>
        <taxon>Pentapetalae</taxon>
        <taxon>rosids</taxon>
        <taxon>fabids</taxon>
        <taxon>Fabales</taxon>
        <taxon>Fabaceae</taxon>
        <taxon>Papilionoideae</taxon>
        <taxon>50 kb inversion clade</taxon>
        <taxon>NPAAA clade</taxon>
        <taxon>Hologalegina</taxon>
        <taxon>IRL clade</taxon>
        <taxon>Trifolieae</taxon>
        <taxon>Trifolium</taxon>
    </lineage>
</organism>
<dbReference type="EMBL" id="LXQA010478607">
    <property type="protein sequence ID" value="MCI54396.1"/>
    <property type="molecule type" value="Genomic_DNA"/>
</dbReference>
<feature type="non-terminal residue" evidence="2">
    <location>
        <position position="64"/>
    </location>
</feature>
<keyword evidence="3" id="KW-1185">Reference proteome</keyword>
<accession>A0A392T2L0</accession>
<evidence type="ECO:0000256" key="1">
    <source>
        <dbReference type="SAM" id="MobiDB-lite"/>
    </source>
</evidence>